<evidence type="ECO:0000313" key="7">
    <source>
        <dbReference type="Proteomes" id="UP001501326"/>
    </source>
</evidence>
<dbReference type="SMART" id="SM00347">
    <property type="entry name" value="HTH_MARR"/>
    <property type="match status" value="1"/>
</dbReference>
<dbReference type="CDD" id="cd00090">
    <property type="entry name" value="HTH_ARSR"/>
    <property type="match status" value="1"/>
</dbReference>
<dbReference type="Pfam" id="PF12802">
    <property type="entry name" value="MarR_2"/>
    <property type="match status" value="1"/>
</dbReference>
<accession>A0ABN3UR33</accession>
<keyword evidence="1" id="KW-0805">Transcription regulation</keyword>
<gene>
    <name evidence="6" type="ORF">GCM10009867_24640</name>
</gene>
<keyword evidence="3" id="KW-0804">Transcription</keyword>
<evidence type="ECO:0000256" key="3">
    <source>
        <dbReference type="ARBA" id="ARBA00023163"/>
    </source>
</evidence>
<protein>
    <submittedName>
        <fullName evidence="6">MarR family transcriptional regulator</fullName>
    </submittedName>
</protein>
<dbReference type="InterPro" id="IPR036390">
    <property type="entry name" value="WH_DNA-bd_sf"/>
</dbReference>
<dbReference type="InterPro" id="IPR052526">
    <property type="entry name" value="HTH-type_Bedaq_tolerance"/>
</dbReference>
<sequence length="168" mass="18609">MSYANYLNKETVMTPPPARSPRRTAEAGLTPAAVSRLAGELRLACMRISRRVRFESTDDIAPHQFSVLNRLEKAPCTPGELAEIERVSAPSMTRTVARLVELGLVERTADPSDRRQVILSLTPGAVALLRDIRRKRDAWMSVRVGHLTPAEQDVLEQAAVILTRVANE</sequence>
<dbReference type="Proteomes" id="UP001501326">
    <property type="component" value="Unassembled WGS sequence"/>
</dbReference>
<dbReference type="PRINTS" id="PR00598">
    <property type="entry name" value="HTHMARR"/>
</dbReference>
<dbReference type="Gene3D" id="1.10.10.10">
    <property type="entry name" value="Winged helix-like DNA-binding domain superfamily/Winged helix DNA-binding domain"/>
    <property type="match status" value="1"/>
</dbReference>
<keyword evidence="7" id="KW-1185">Reference proteome</keyword>
<dbReference type="PANTHER" id="PTHR39515">
    <property type="entry name" value="CONSERVED PROTEIN"/>
    <property type="match status" value="1"/>
</dbReference>
<comment type="caution">
    <text evidence="6">The sequence shown here is derived from an EMBL/GenBank/DDBJ whole genome shotgun (WGS) entry which is preliminary data.</text>
</comment>
<organism evidence="6 7">
    <name type="scientific">Pedococcus aerophilus</name>
    <dbReference type="NCBI Taxonomy" id="436356"/>
    <lineage>
        <taxon>Bacteria</taxon>
        <taxon>Bacillati</taxon>
        <taxon>Actinomycetota</taxon>
        <taxon>Actinomycetes</taxon>
        <taxon>Micrococcales</taxon>
        <taxon>Intrasporangiaceae</taxon>
        <taxon>Pedococcus</taxon>
    </lineage>
</organism>
<dbReference type="PANTHER" id="PTHR39515:SF2">
    <property type="entry name" value="HTH-TYPE TRANSCRIPTIONAL REGULATOR RV0880"/>
    <property type="match status" value="1"/>
</dbReference>
<dbReference type="PROSITE" id="PS01117">
    <property type="entry name" value="HTH_MARR_1"/>
    <property type="match status" value="1"/>
</dbReference>
<dbReference type="InterPro" id="IPR000835">
    <property type="entry name" value="HTH_MarR-typ"/>
</dbReference>
<feature type="domain" description="HTH marR-type" evidence="5">
    <location>
        <begin position="34"/>
        <end position="164"/>
    </location>
</feature>
<dbReference type="Gene3D" id="1.10.287.100">
    <property type="match status" value="1"/>
</dbReference>
<dbReference type="InterPro" id="IPR011991">
    <property type="entry name" value="ArsR-like_HTH"/>
</dbReference>
<feature type="region of interest" description="Disordered" evidence="4">
    <location>
        <begin position="1"/>
        <end position="27"/>
    </location>
</feature>
<dbReference type="PROSITE" id="PS50995">
    <property type="entry name" value="HTH_MARR_2"/>
    <property type="match status" value="1"/>
</dbReference>
<dbReference type="InterPro" id="IPR023187">
    <property type="entry name" value="Tscrpt_reg_MarR-type_CS"/>
</dbReference>
<evidence type="ECO:0000256" key="1">
    <source>
        <dbReference type="ARBA" id="ARBA00023015"/>
    </source>
</evidence>
<keyword evidence="2" id="KW-0238">DNA-binding</keyword>
<dbReference type="InterPro" id="IPR036388">
    <property type="entry name" value="WH-like_DNA-bd_sf"/>
</dbReference>
<evidence type="ECO:0000259" key="5">
    <source>
        <dbReference type="PROSITE" id="PS50995"/>
    </source>
</evidence>
<proteinExistence type="predicted"/>
<evidence type="ECO:0000256" key="2">
    <source>
        <dbReference type="ARBA" id="ARBA00023125"/>
    </source>
</evidence>
<reference evidence="6 7" key="1">
    <citation type="journal article" date="2019" name="Int. J. Syst. Evol. Microbiol.">
        <title>The Global Catalogue of Microorganisms (GCM) 10K type strain sequencing project: providing services to taxonomists for standard genome sequencing and annotation.</title>
        <authorList>
            <consortium name="The Broad Institute Genomics Platform"/>
            <consortium name="The Broad Institute Genome Sequencing Center for Infectious Disease"/>
            <person name="Wu L."/>
            <person name="Ma J."/>
        </authorList>
    </citation>
    <scope>NUCLEOTIDE SEQUENCE [LARGE SCALE GENOMIC DNA]</scope>
    <source>
        <strain evidence="6 7">JCM 16378</strain>
    </source>
</reference>
<evidence type="ECO:0000256" key="4">
    <source>
        <dbReference type="SAM" id="MobiDB-lite"/>
    </source>
</evidence>
<evidence type="ECO:0000313" key="6">
    <source>
        <dbReference type="EMBL" id="GAA2737450.1"/>
    </source>
</evidence>
<dbReference type="SUPFAM" id="SSF46785">
    <property type="entry name" value="Winged helix' DNA-binding domain"/>
    <property type="match status" value="1"/>
</dbReference>
<dbReference type="EMBL" id="BAAARN010000003">
    <property type="protein sequence ID" value="GAA2737450.1"/>
    <property type="molecule type" value="Genomic_DNA"/>
</dbReference>
<name>A0ABN3UR33_9MICO</name>